<protein>
    <submittedName>
        <fullName evidence="1">Uncharacterized protein</fullName>
    </submittedName>
</protein>
<evidence type="ECO:0000313" key="2">
    <source>
        <dbReference type="Proteomes" id="UP000724657"/>
    </source>
</evidence>
<comment type="caution">
    <text evidence="1">The sequence shown here is derived from an EMBL/GenBank/DDBJ whole genome shotgun (WGS) entry which is preliminary data.</text>
</comment>
<gene>
    <name evidence="1" type="ORF">IAA47_08250</name>
</gene>
<reference evidence="1" key="2">
    <citation type="submission" date="2021-04" db="EMBL/GenBank/DDBJ databases">
        <authorList>
            <person name="Gilroy R."/>
        </authorList>
    </citation>
    <scope>NUCLEOTIDE SEQUENCE</scope>
    <source>
        <strain evidence="1">A6-441</strain>
    </source>
</reference>
<name>A0A9E2NZD1_9FUSO</name>
<dbReference type="EMBL" id="JAHLFN010000073">
    <property type="protein sequence ID" value="MBU3842951.1"/>
    <property type="molecule type" value="Genomic_DNA"/>
</dbReference>
<evidence type="ECO:0000313" key="1">
    <source>
        <dbReference type="EMBL" id="MBU3842951.1"/>
    </source>
</evidence>
<accession>A0A9E2NZD1</accession>
<proteinExistence type="predicted"/>
<sequence>MSSGLTRLMEDLGLKNFDELNEFLNNPKNLDNPIVKGYQELKKYIKEQEELERLSPEEIKERFGIVDEGDIVSQEDLEG</sequence>
<dbReference type="Proteomes" id="UP000724657">
    <property type="component" value="Unassembled WGS sequence"/>
</dbReference>
<dbReference type="AlphaFoldDB" id="A0A9E2NZD1"/>
<reference evidence="1" key="1">
    <citation type="journal article" date="2021" name="PeerJ">
        <title>Extensive microbial diversity within the chicken gut microbiome revealed by metagenomics and culture.</title>
        <authorList>
            <person name="Gilroy R."/>
            <person name="Ravi A."/>
            <person name="Getino M."/>
            <person name="Pursley I."/>
            <person name="Horton D.L."/>
            <person name="Alikhan N.F."/>
            <person name="Baker D."/>
            <person name="Gharbi K."/>
            <person name="Hall N."/>
            <person name="Watson M."/>
            <person name="Adriaenssens E.M."/>
            <person name="Foster-Nyarko E."/>
            <person name="Jarju S."/>
            <person name="Secka A."/>
            <person name="Antonio M."/>
            <person name="Oren A."/>
            <person name="Chaudhuri R.R."/>
            <person name="La Ragione R."/>
            <person name="Hildebrand F."/>
            <person name="Pallen M.J."/>
        </authorList>
    </citation>
    <scope>NUCLEOTIDE SEQUENCE</scope>
    <source>
        <strain evidence="1">A6-441</strain>
    </source>
</reference>
<organism evidence="1 2">
    <name type="scientific">Candidatus Fusobacterium pullicola</name>
    <dbReference type="NCBI Taxonomy" id="2838601"/>
    <lineage>
        <taxon>Bacteria</taxon>
        <taxon>Fusobacteriati</taxon>
        <taxon>Fusobacteriota</taxon>
        <taxon>Fusobacteriia</taxon>
        <taxon>Fusobacteriales</taxon>
        <taxon>Fusobacteriaceae</taxon>
        <taxon>Fusobacterium</taxon>
    </lineage>
</organism>